<gene>
    <name evidence="2" type="ORF">L1F29_30430</name>
</gene>
<name>A0ABY5SA67_9BACL</name>
<keyword evidence="1" id="KW-1133">Transmembrane helix</keyword>
<evidence type="ECO:0000313" key="3">
    <source>
        <dbReference type="Proteomes" id="UP001057877"/>
    </source>
</evidence>
<feature type="transmembrane region" description="Helical" evidence="1">
    <location>
        <begin position="6"/>
        <end position="25"/>
    </location>
</feature>
<accession>A0ABY5SA67</accession>
<sequence>MEGFIGFSAIFFMPIYALIFIVTLISSLKRIRKNEELTGIEYVCGIAFALLCKARITPPNRLEGVVLSKFIRYSKPLF</sequence>
<organism evidence="2 3">
    <name type="scientific">Paenibacillus spongiae</name>
    <dbReference type="NCBI Taxonomy" id="2909671"/>
    <lineage>
        <taxon>Bacteria</taxon>
        <taxon>Bacillati</taxon>
        <taxon>Bacillota</taxon>
        <taxon>Bacilli</taxon>
        <taxon>Bacillales</taxon>
        <taxon>Paenibacillaceae</taxon>
        <taxon>Paenibacillus</taxon>
    </lineage>
</organism>
<keyword evidence="1" id="KW-0472">Membrane</keyword>
<dbReference type="RefSeq" id="WP_258385767.1">
    <property type="nucleotide sequence ID" value="NZ_CP091430.1"/>
</dbReference>
<keyword evidence="3" id="KW-1185">Reference proteome</keyword>
<dbReference type="EMBL" id="CP091430">
    <property type="protein sequence ID" value="UVI29680.1"/>
    <property type="molecule type" value="Genomic_DNA"/>
</dbReference>
<protein>
    <submittedName>
        <fullName evidence="2">Uncharacterized protein</fullName>
    </submittedName>
</protein>
<proteinExistence type="predicted"/>
<keyword evidence="1" id="KW-0812">Transmembrane</keyword>
<reference evidence="2" key="1">
    <citation type="submission" date="2022-01" db="EMBL/GenBank/DDBJ databases">
        <title>Paenibacillus spongiae sp. nov., isolated from marine sponge.</title>
        <authorList>
            <person name="Li Z."/>
            <person name="Zhang M."/>
        </authorList>
    </citation>
    <scope>NUCLEOTIDE SEQUENCE</scope>
    <source>
        <strain evidence="2">PHS-Z3</strain>
    </source>
</reference>
<dbReference type="Proteomes" id="UP001057877">
    <property type="component" value="Chromosome"/>
</dbReference>
<evidence type="ECO:0000256" key="1">
    <source>
        <dbReference type="SAM" id="Phobius"/>
    </source>
</evidence>
<evidence type="ECO:0000313" key="2">
    <source>
        <dbReference type="EMBL" id="UVI29680.1"/>
    </source>
</evidence>